<name>A0A2J7ZKU3_9CHLO</name>
<dbReference type="AlphaFoldDB" id="A0A2J7ZKU3"/>
<comment type="caution">
    <text evidence="1">The sequence shown here is derived from an EMBL/GenBank/DDBJ whole genome shotgun (WGS) entry which is preliminary data.</text>
</comment>
<protein>
    <submittedName>
        <fullName evidence="1">Uncharacterized protein</fullName>
    </submittedName>
</protein>
<accession>A0A2J7ZKU3</accession>
<organism evidence="1 2">
    <name type="scientific">Tetrabaena socialis</name>
    <dbReference type="NCBI Taxonomy" id="47790"/>
    <lineage>
        <taxon>Eukaryota</taxon>
        <taxon>Viridiplantae</taxon>
        <taxon>Chlorophyta</taxon>
        <taxon>core chlorophytes</taxon>
        <taxon>Chlorophyceae</taxon>
        <taxon>CS clade</taxon>
        <taxon>Chlamydomonadales</taxon>
        <taxon>Tetrabaenaceae</taxon>
        <taxon>Tetrabaena</taxon>
    </lineage>
</organism>
<evidence type="ECO:0000313" key="2">
    <source>
        <dbReference type="Proteomes" id="UP000236333"/>
    </source>
</evidence>
<dbReference type="Proteomes" id="UP000236333">
    <property type="component" value="Unassembled WGS sequence"/>
</dbReference>
<reference evidence="1 2" key="1">
    <citation type="journal article" date="2017" name="Mol. Biol. Evol.">
        <title>The 4-celled Tetrabaena socialis nuclear genome reveals the essential components for genetic control of cell number at the origin of multicellularity in the volvocine lineage.</title>
        <authorList>
            <person name="Featherston J."/>
            <person name="Arakaki Y."/>
            <person name="Hanschen E.R."/>
            <person name="Ferris P.J."/>
            <person name="Michod R.E."/>
            <person name="Olson B.J.S.C."/>
            <person name="Nozaki H."/>
            <person name="Durand P.M."/>
        </authorList>
    </citation>
    <scope>NUCLEOTIDE SEQUENCE [LARGE SCALE GENOMIC DNA]</scope>
    <source>
        <strain evidence="1 2">NIES-571</strain>
    </source>
</reference>
<gene>
    <name evidence="1" type="ORF">TSOC_013269</name>
</gene>
<sequence length="182" mass="20626">MVQHLKGLQPNTRHLATREAMHKLGLDGQPDPENRLRASVASKLQTLRNLLDHDQDPLQGNKALKAKWGTYKWRAWLRSAFMTFPDRTGTLDDAAAFLEADPSIAPLLDRRPELDQRDIPRWKISMTKMRSRYPEFESTGARRGLRLVFRFNEQVAEDLAAACKVKAPKCGVSGLPHLGKES</sequence>
<proteinExistence type="predicted"/>
<evidence type="ECO:0000313" key="1">
    <source>
        <dbReference type="EMBL" id="PNH00882.1"/>
    </source>
</evidence>
<dbReference type="EMBL" id="PGGS01001116">
    <property type="protein sequence ID" value="PNH00882.1"/>
    <property type="molecule type" value="Genomic_DNA"/>
</dbReference>
<keyword evidence="2" id="KW-1185">Reference proteome</keyword>
<dbReference type="OrthoDB" id="546213at2759"/>